<dbReference type="GO" id="GO:0004747">
    <property type="term" value="F:ribokinase activity"/>
    <property type="evidence" value="ECO:0007669"/>
    <property type="project" value="UniProtKB-UniRule"/>
</dbReference>
<dbReference type="Gene3D" id="3.40.1190.20">
    <property type="match status" value="1"/>
</dbReference>
<evidence type="ECO:0000256" key="12">
    <source>
        <dbReference type="HAMAP-Rule" id="MF_01987"/>
    </source>
</evidence>
<comment type="caution">
    <text evidence="12">Lacks conserved residue(s) required for the propagation of feature annotation.</text>
</comment>
<dbReference type="SUPFAM" id="SSF53613">
    <property type="entry name" value="Ribokinase-like"/>
    <property type="match status" value="1"/>
</dbReference>
<feature type="binding site" evidence="12">
    <location>
        <position position="197"/>
    </location>
    <ligand>
        <name>ATP</name>
        <dbReference type="ChEBI" id="CHEBI:30616"/>
    </ligand>
</feature>
<evidence type="ECO:0000256" key="8">
    <source>
        <dbReference type="ARBA" id="ARBA00022840"/>
    </source>
</evidence>
<dbReference type="PANTHER" id="PTHR10584">
    <property type="entry name" value="SUGAR KINASE"/>
    <property type="match status" value="1"/>
</dbReference>
<feature type="binding site" evidence="12">
    <location>
        <position position="153"/>
    </location>
    <ligand>
        <name>substrate</name>
    </ligand>
</feature>
<dbReference type="InterPro" id="IPR011611">
    <property type="entry name" value="PfkB_dom"/>
</dbReference>
<evidence type="ECO:0000256" key="6">
    <source>
        <dbReference type="ARBA" id="ARBA00022741"/>
    </source>
</evidence>
<keyword evidence="4 12" id="KW-0808">Transferase</keyword>
<feature type="binding site" evidence="12">
    <location>
        <position position="296"/>
    </location>
    <ligand>
        <name>K(+)</name>
        <dbReference type="ChEBI" id="CHEBI:29103"/>
    </ligand>
</feature>
<feature type="binding site" evidence="12">
    <location>
        <begin position="233"/>
        <end position="238"/>
    </location>
    <ligand>
        <name>ATP</name>
        <dbReference type="ChEBI" id="CHEBI:30616"/>
    </ligand>
</feature>
<evidence type="ECO:0000256" key="4">
    <source>
        <dbReference type="ARBA" id="ARBA00022679"/>
    </source>
</evidence>
<comment type="cofactor">
    <cofactor evidence="12">
        <name>Mg(2+)</name>
        <dbReference type="ChEBI" id="CHEBI:18420"/>
    </cofactor>
    <text evidence="12">Requires a divalent cation, most likely magnesium in vivo, as an electrophilic catalyst to aid phosphoryl group transfer. It is the chelate of the metal and the nucleotide that is the actual substrate.</text>
</comment>
<evidence type="ECO:0000256" key="10">
    <source>
        <dbReference type="ARBA" id="ARBA00022958"/>
    </source>
</evidence>
<protein>
    <recommendedName>
        <fullName evidence="3 12">Ribokinase</fullName>
        <shortName evidence="12">RK</shortName>
        <ecNumber evidence="2 12">2.7.1.15</ecNumber>
    </recommendedName>
</protein>
<feature type="binding site" evidence="12">
    <location>
        <begin position="264"/>
        <end position="265"/>
    </location>
    <ligand>
        <name>ATP</name>
        <dbReference type="ChEBI" id="CHEBI:30616"/>
    </ligand>
</feature>
<dbReference type="EMBL" id="AZEQ01000013">
    <property type="protein sequence ID" value="KRL25251.1"/>
    <property type="molecule type" value="Genomic_DNA"/>
</dbReference>
<dbReference type="GO" id="GO:0005524">
    <property type="term" value="F:ATP binding"/>
    <property type="evidence" value="ECO:0007669"/>
    <property type="project" value="UniProtKB-UniRule"/>
</dbReference>
<proteinExistence type="inferred from homology"/>
<dbReference type="InterPro" id="IPR002139">
    <property type="entry name" value="Ribo/fructo_kinase"/>
</dbReference>
<evidence type="ECO:0000256" key="2">
    <source>
        <dbReference type="ARBA" id="ARBA00012035"/>
    </source>
</evidence>
<dbReference type="NCBIfam" id="TIGR02152">
    <property type="entry name" value="D_ribokin_bact"/>
    <property type="match status" value="1"/>
</dbReference>
<accession>A0A0R1P8V2</accession>
<feature type="binding site" evidence="12">
    <location>
        <position position="301"/>
    </location>
    <ligand>
        <name>K(+)</name>
        <dbReference type="ChEBI" id="CHEBI:29103"/>
    </ligand>
</feature>
<dbReference type="CDD" id="cd01174">
    <property type="entry name" value="ribokinase"/>
    <property type="match status" value="1"/>
</dbReference>
<evidence type="ECO:0000256" key="7">
    <source>
        <dbReference type="ARBA" id="ARBA00022777"/>
    </source>
</evidence>
<dbReference type="GO" id="GO:0019303">
    <property type="term" value="P:D-ribose catabolic process"/>
    <property type="evidence" value="ECO:0007669"/>
    <property type="project" value="UniProtKB-UniRule"/>
</dbReference>
<dbReference type="InterPro" id="IPR011877">
    <property type="entry name" value="Ribokinase"/>
</dbReference>
<feature type="binding site" evidence="12">
    <location>
        <position position="261"/>
    </location>
    <ligand>
        <name>K(+)</name>
        <dbReference type="ChEBI" id="CHEBI:29103"/>
    </ligand>
</feature>
<comment type="function">
    <text evidence="12">Catalyzes the phosphorylation of ribose at O-5 in a reaction requiring ATP and magnesium. The resulting D-ribose-5-phosphate can then be used either for sythesis of nucleotides, histidine, and tryptophan, or as a component of the pentose phosphate pathway.</text>
</comment>
<evidence type="ECO:0000256" key="3">
    <source>
        <dbReference type="ARBA" id="ARBA00016943"/>
    </source>
</evidence>
<comment type="catalytic activity">
    <reaction evidence="12">
        <text>D-ribose + ATP = D-ribose 5-phosphate + ADP + H(+)</text>
        <dbReference type="Rhea" id="RHEA:13697"/>
        <dbReference type="ChEBI" id="CHEBI:15378"/>
        <dbReference type="ChEBI" id="CHEBI:30616"/>
        <dbReference type="ChEBI" id="CHEBI:47013"/>
        <dbReference type="ChEBI" id="CHEBI:78346"/>
        <dbReference type="ChEBI" id="CHEBI:456216"/>
        <dbReference type="EC" id="2.7.1.15"/>
    </reaction>
</comment>
<feature type="domain" description="Carbohydrate kinase PfkB" evidence="13">
    <location>
        <begin position="15"/>
        <end position="308"/>
    </location>
</feature>
<dbReference type="GO" id="GO:0046872">
    <property type="term" value="F:metal ion binding"/>
    <property type="evidence" value="ECO:0007669"/>
    <property type="project" value="UniProtKB-KW"/>
</dbReference>
<feature type="active site" description="Proton acceptor" evidence="12">
    <location>
        <position position="265"/>
    </location>
</feature>
<keyword evidence="12" id="KW-0963">Cytoplasm</keyword>
<keyword evidence="8 12" id="KW-0067">ATP-binding</keyword>
<feature type="binding site" evidence="12">
    <location>
        <begin position="52"/>
        <end position="56"/>
    </location>
    <ligand>
        <name>substrate</name>
    </ligand>
</feature>
<feature type="binding site" evidence="12">
    <location>
        <position position="259"/>
    </location>
    <ligand>
        <name>K(+)</name>
        <dbReference type="ChEBI" id="CHEBI:29103"/>
    </ligand>
</feature>
<keyword evidence="6 12" id="KW-0547">Nucleotide-binding</keyword>
<dbReference type="PATRIC" id="fig|1423771.3.peg.524"/>
<keyword evidence="7 12" id="KW-0418">Kinase</keyword>
<feature type="binding site" evidence="12">
    <location>
        <position position="305"/>
    </location>
    <ligand>
        <name>K(+)</name>
        <dbReference type="ChEBI" id="CHEBI:29103"/>
    </ligand>
</feature>
<evidence type="ECO:0000256" key="11">
    <source>
        <dbReference type="ARBA" id="ARBA00023277"/>
    </source>
</evidence>
<comment type="subunit">
    <text evidence="12">Homodimer.</text>
</comment>
<dbReference type="PANTHER" id="PTHR10584:SF166">
    <property type="entry name" value="RIBOKINASE"/>
    <property type="match status" value="1"/>
</dbReference>
<gene>
    <name evidence="12" type="primary">rbsK</name>
    <name evidence="14" type="ORF">FC47_GL000515</name>
</gene>
<dbReference type="PRINTS" id="PR00990">
    <property type="entry name" value="RIBOKINASE"/>
</dbReference>
<evidence type="ECO:0000256" key="9">
    <source>
        <dbReference type="ARBA" id="ARBA00022842"/>
    </source>
</evidence>
<keyword evidence="11 12" id="KW-0119">Carbohydrate metabolism</keyword>
<dbReference type="Proteomes" id="UP000050901">
    <property type="component" value="Unassembled WGS sequence"/>
</dbReference>
<evidence type="ECO:0000313" key="15">
    <source>
        <dbReference type="Proteomes" id="UP000050901"/>
    </source>
</evidence>
<dbReference type="Pfam" id="PF00294">
    <property type="entry name" value="PfkB"/>
    <property type="match status" value="1"/>
</dbReference>
<evidence type="ECO:0000259" key="13">
    <source>
        <dbReference type="Pfam" id="PF00294"/>
    </source>
</evidence>
<feature type="binding site" evidence="12">
    <location>
        <position position="265"/>
    </location>
    <ligand>
        <name>substrate</name>
    </ligand>
</feature>
<dbReference type="HAMAP" id="MF_01987">
    <property type="entry name" value="Ribokinase"/>
    <property type="match status" value="1"/>
</dbReference>
<keyword evidence="10 12" id="KW-0630">Potassium</keyword>
<comment type="activity regulation">
    <text evidence="12">Activated by a monovalent cation that binds near, but not in, the active site. The most likely occupant of the site in vivo is potassium. Ion binding induces a conformational change that may alter substrate affinity.</text>
</comment>
<dbReference type="PROSITE" id="PS00584">
    <property type="entry name" value="PFKB_KINASES_2"/>
    <property type="match status" value="1"/>
</dbReference>
<organism evidence="14 15">
    <name type="scientific">Limosilactobacillus mucosae DSM 13345</name>
    <dbReference type="NCBI Taxonomy" id="1423771"/>
    <lineage>
        <taxon>Bacteria</taxon>
        <taxon>Bacillati</taxon>
        <taxon>Bacillota</taxon>
        <taxon>Bacilli</taxon>
        <taxon>Lactobacillales</taxon>
        <taxon>Lactobacillaceae</taxon>
        <taxon>Limosilactobacillus</taxon>
    </lineage>
</organism>
<dbReference type="InterPro" id="IPR002173">
    <property type="entry name" value="Carboh/pur_kinase_PfkB_CS"/>
</dbReference>
<comment type="pathway">
    <text evidence="12">Carbohydrate metabolism; D-ribose degradation; D-ribose 5-phosphate from beta-D-ribopyranose: step 2/2.</text>
</comment>
<evidence type="ECO:0000313" key="14">
    <source>
        <dbReference type="EMBL" id="KRL25251.1"/>
    </source>
</evidence>
<comment type="caution">
    <text evidence="14">The sequence shown here is derived from an EMBL/GenBank/DDBJ whole genome shotgun (WGS) entry which is preliminary data.</text>
</comment>
<dbReference type="AlphaFoldDB" id="A0A0R1P8V2"/>
<reference evidence="14 15" key="1">
    <citation type="journal article" date="2015" name="Genome Announc.">
        <title>Expanding the biotechnology potential of lactobacilli through comparative genomics of 213 strains and associated genera.</title>
        <authorList>
            <person name="Sun Z."/>
            <person name="Harris H.M."/>
            <person name="McCann A."/>
            <person name="Guo C."/>
            <person name="Argimon S."/>
            <person name="Zhang W."/>
            <person name="Yang X."/>
            <person name="Jeffery I.B."/>
            <person name="Cooney J.C."/>
            <person name="Kagawa T.F."/>
            <person name="Liu W."/>
            <person name="Song Y."/>
            <person name="Salvetti E."/>
            <person name="Wrobel A."/>
            <person name="Rasinkangas P."/>
            <person name="Parkhill J."/>
            <person name="Rea M.C."/>
            <person name="O'Sullivan O."/>
            <person name="Ritari J."/>
            <person name="Douillard F.P."/>
            <person name="Paul Ross R."/>
            <person name="Yang R."/>
            <person name="Briner A.E."/>
            <person name="Felis G.E."/>
            <person name="de Vos W.M."/>
            <person name="Barrangou R."/>
            <person name="Klaenhammer T.R."/>
            <person name="Caufield P.W."/>
            <person name="Cui Y."/>
            <person name="Zhang H."/>
            <person name="O'Toole P.W."/>
        </authorList>
    </citation>
    <scope>NUCLEOTIDE SEQUENCE [LARGE SCALE GENOMIC DNA]</scope>
    <source>
        <strain evidence="14 15">DSM 13345</strain>
    </source>
</reference>
<keyword evidence="9 12" id="KW-0460">Magnesium</keyword>
<dbReference type="UniPathway" id="UPA00916">
    <property type="reaction ID" value="UER00889"/>
</dbReference>
<keyword evidence="5 12" id="KW-0479">Metal-binding</keyword>
<feature type="binding site" evidence="12">
    <location>
        <position position="299"/>
    </location>
    <ligand>
        <name>K(+)</name>
        <dbReference type="ChEBI" id="CHEBI:29103"/>
    </ligand>
</feature>
<sequence>MLSASKRKGDFEMTNKVTVVGSLNVDTTLRIKRMPLPGETLSSESKSSAAGGKGANQAVAAARAGADTKFVGRVGNDQAGQFMIDSLSENHIDTRYITKDEHAGTGSATILLDDNGQNSILVYGGANQCVSPADVDNAQAAIANADFVIAQFETPQETTLEAFKLAKQHGVKTILNPAPAAKIDPEILKVTDLIIPNETECATLTNVIIADETSMLEAAGHFAQMGVKNLIITVGSKGAFYCTQNGYDFVPAFKVHAVDTTAAGDTFIGALSSQLKPDMSNIKEALIFAQRASSITVQRMGALPSIPTLAEIEAASQN</sequence>
<comment type="subcellular location">
    <subcellularLocation>
        <location evidence="12">Cytoplasm</location>
    </subcellularLocation>
</comment>
<dbReference type="InterPro" id="IPR029056">
    <property type="entry name" value="Ribokinase-like"/>
</dbReference>
<evidence type="ECO:0000256" key="1">
    <source>
        <dbReference type="ARBA" id="ARBA00005380"/>
    </source>
</evidence>
<dbReference type="EC" id="2.7.1.15" evidence="2 12"/>
<name>A0A0R1P8V2_LIMMU</name>
<comment type="similarity">
    <text evidence="1">Belongs to the carbohydrate kinase pfkB family.</text>
</comment>
<feature type="binding site" evidence="12">
    <location>
        <begin position="24"/>
        <end position="26"/>
    </location>
    <ligand>
        <name>substrate</name>
    </ligand>
</feature>
<comment type="similarity">
    <text evidence="12">Belongs to the carbohydrate kinase PfkB family. Ribokinase subfamily.</text>
</comment>
<evidence type="ECO:0000256" key="5">
    <source>
        <dbReference type="ARBA" id="ARBA00022723"/>
    </source>
</evidence>
<dbReference type="GO" id="GO:0005829">
    <property type="term" value="C:cytosol"/>
    <property type="evidence" value="ECO:0007669"/>
    <property type="project" value="TreeGrafter"/>
</dbReference>